<reference evidence="2" key="1">
    <citation type="submission" date="2020-11" db="EMBL/GenBank/DDBJ databases">
        <title>Halonatronomonas betainensis gen. nov., sp. nov. a novel haloalkaliphilic representative of the family Halanaerobiacae capable of betaine degradation.</title>
        <authorList>
            <person name="Boltyanskaya Y."/>
            <person name="Kevbrin V."/>
            <person name="Detkova E."/>
            <person name="Grouzdev D.S."/>
            <person name="Koziaeva V."/>
            <person name="Zhilina T."/>
        </authorList>
    </citation>
    <scope>NUCLEOTIDE SEQUENCE</scope>
    <source>
        <strain evidence="2">Z-7014</strain>
    </source>
</reference>
<feature type="coiled-coil region" evidence="1">
    <location>
        <begin position="60"/>
        <end position="111"/>
    </location>
</feature>
<evidence type="ECO:0000256" key="1">
    <source>
        <dbReference type="SAM" id="Coils"/>
    </source>
</evidence>
<gene>
    <name evidence="2" type="ORF">I0Q91_10960</name>
</gene>
<keyword evidence="2" id="KW-0132">Cell division</keyword>
<dbReference type="GO" id="GO:0051301">
    <property type="term" value="P:cell division"/>
    <property type="evidence" value="ECO:0007669"/>
    <property type="project" value="UniProtKB-KW"/>
</dbReference>
<dbReference type="EMBL" id="JADPIE010000006">
    <property type="protein sequence ID" value="MBF8437605.1"/>
    <property type="molecule type" value="Genomic_DNA"/>
</dbReference>
<dbReference type="InterPro" id="IPR053712">
    <property type="entry name" value="Bac_CellDiv_Activator"/>
</dbReference>
<dbReference type="InterPro" id="IPR007838">
    <property type="entry name" value="Cell_div_ZapA-like"/>
</dbReference>
<dbReference type="Pfam" id="PF05164">
    <property type="entry name" value="ZapA"/>
    <property type="match status" value="1"/>
</dbReference>
<organism evidence="2 3">
    <name type="scientific">Halonatronomonas betaini</name>
    <dbReference type="NCBI Taxonomy" id="2778430"/>
    <lineage>
        <taxon>Bacteria</taxon>
        <taxon>Bacillati</taxon>
        <taxon>Bacillota</taxon>
        <taxon>Clostridia</taxon>
        <taxon>Halanaerobiales</taxon>
        <taxon>Halarsenatibacteraceae</taxon>
        <taxon>Halonatronomonas</taxon>
    </lineage>
</organism>
<evidence type="ECO:0000313" key="2">
    <source>
        <dbReference type="EMBL" id="MBF8437605.1"/>
    </source>
</evidence>
<proteinExistence type="predicted"/>
<dbReference type="SUPFAM" id="SSF102829">
    <property type="entry name" value="Cell division protein ZapA-like"/>
    <property type="match status" value="1"/>
</dbReference>
<comment type="caution">
    <text evidence="2">The sequence shown here is derived from an EMBL/GenBank/DDBJ whole genome shotgun (WGS) entry which is preliminary data.</text>
</comment>
<dbReference type="AlphaFoldDB" id="A0A931F750"/>
<accession>A0A931F750</accession>
<keyword evidence="3" id="KW-1185">Reference proteome</keyword>
<keyword evidence="1" id="KW-0175">Coiled coil</keyword>
<dbReference type="Proteomes" id="UP000621436">
    <property type="component" value="Unassembled WGS sequence"/>
</dbReference>
<evidence type="ECO:0000313" key="3">
    <source>
        <dbReference type="Proteomes" id="UP000621436"/>
    </source>
</evidence>
<protein>
    <submittedName>
        <fullName evidence="2">Cell division protein ZapA</fullName>
    </submittedName>
</protein>
<sequence>MTQDKKNKFRINILGESHTVTTDQPQGYIHELSDTINRIGSDIKNAYPYIPKRRLNALTLINLADLKHKAEQEKDKVIRERDRLAQEKEELEDELNRLRQDNDELMELLQEVE</sequence>
<dbReference type="Gene3D" id="6.10.250.790">
    <property type="match status" value="1"/>
</dbReference>
<keyword evidence="2" id="KW-0131">Cell cycle</keyword>
<dbReference type="InterPro" id="IPR036192">
    <property type="entry name" value="Cell_div_ZapA-like_sf"/>
</dbReference>
<dbReference type="RefSeq" id="WP_270454600.1">
    <property type="nucleotide sequence ID" value="NZ_JADPIE010000006.1"/>
</dbReference>
<name>A0A931F750_9FIRM</name>